<evidence type="ECO:0000313" key="3">
    <source>
        <dbReference type="EMBL" id="ASN25638.1"/>
    </source>
</evidence>
<dbReference type="STRING" id="1355015.LK06_017090"/>
<keyword evidence="4" id="KW-1185">Reference proteome</keyword>
<dbReference type="Pfam" id="PF05713">
    <property type="entry name" value="MobC"/>
    <property type="match status" value="1"/>
</dbReference>
<dbReference type="InterPro" id="IPR008687">
    <property type="entry name" value="MobC"/>
</dbReference>
<proteinExistence type="predicted"/>
<name>A0A221P0S5_9ACTN</name>
<accession>A0A221P0S5</accession>
<dbReference type="AlphaFoldDB" id="A0A221P0S5"/>
<organism evidence="3 4">
    <name type="scientific">Streptomyces pluripotens</name>
    <dbReference type="NCBI Taxonomy" id="1355015"/>
    <lineage>
        <taxon>Bacteria</taxon>
        <taxon>Bacillati</taxon>
        <taxon>Actinomycetota</taxon>
        <taxon>Actinomycetes</taxon>
        <taxon>Kitasatosporales</taxon>
        <taxon>Streptomycetaceae</taxon>
        <taxon>Streptomyces</taxon>
    </lineage>
</organism>
<dbReference type="Proteomes" id="UP000031501">
    <property type="component" value="Chromosome"/>
</dbReference>
<evidence type="ECO:0000313" key="4">
    <source>
        <dbReference type="Proteomes" id="UP000031501"/>
    </source>
</evidence>
<gene>
    <name evidence="3" type="ORF">LK07_18245</name>
</gene>
<dbReference type="OrthoDB" id="4289434at2"/>
<feature type="region of interest" description="Disordered" evidence="1">
    <location>
        <begin position="1"/>
        <end position="25"/>
    </location>
</feature>
<dbReference type="EMBL" id="CP022433">
    <property type="protein sequence ID" value="ASN25638.1"/>
    <property type="molecule type" value="Genomic_DNA"/>
</dbReference>
<feature type="domain" description="Bacterial mobilisation" evidence="2">
    <location>
        <begin position="133"/>
        <end position="173"/>
    </location>
</feature>
<evidence type="ECO:0000256" key="1">
    <source>
        <dbReference type="SAM" id="MobiDB-lite"/>
    </source>
</evidence>
<sequence>MAEEAQRQGAPGRDVGAVGGPDEDPLHTVQREILRSVRAADTAESVGGEPVVKSVQPAIRRFTGTKRVVRVGPLRFTGDEHPRLQEAAAEHGYKGDSGFAADIVLAFLTGHFTANLPLSEDRRRTHIFRAQVLRQLNRIGVNVNQIARALNSDHTPPDIRRHLDDLHNLLELIAEALRRPADPETEAPA</sequence>
<reference evidence="3 4" key="1">
    <citation type="submission" date="2017-07" db="EMBL/GenBank/DDBJ databases">
        <title>Genome sequence of Streptomyces pluripotens MUSC 137T.</title>
        <authorList>
            <person name="Ser H.-L."/>
            <person name="Lee L.-H."/>
        </authorList>
    </citation>
    <scope>NUCLEOTIDE SEQUENCE [LARGE SCALE GENOMIC DNA]</scope>
    <source>
        <strain evidence="3 4">MUSC 137</strain>
    </source>
</reference>
<protein>
    <submittedName>
        <fullName evidence="3">Plasmid mobilization relaxosome protein MobC</fullName>
    </submittedName>
</protein>
<dbReference type="KEGG" id="splu:LK06_017090"/>
<evidence type="ECO:0000259" key="2">
    <source>
        <dbReference type="Pfam" id="PF05713"/>
    </source>
</evidence>